<feature type="compositionally biased region" description="Polar residues" evidence="1">
    <location>
        <begin position="789"/>
        <end position="798"/>
    </location>
</feature>
<feature type="region of interest" description="Disordered" evidence="1">
    <location>
        <begin position="382"/>
        <end position="418"/>
    </location>
</feature>
<feature type="compositionally biased region" description="Polar residues" evidence="1">
    <location>
        <begin position="385"/>
        <end position="418"/>
    </location>
</feature>
<feature type="compositionally biased region" description="Acidic residues" evidence="1">
    <location>
        <begin position="1"/>
        <end position="19"/>
    </location>
</feature>
<feature type="compositionally biased region" description="Polar residues" evidence="1">
    <location>
        <begin position="50"/>
        <end position="63"/>
    </location>
</feature>
<dbReference type="Proteomes" id="UP000009138">
    <property type="component" value="Unassembled WGS sequence"/>
</dbReference>
<dbReference type="AlphaFoldDB" id="I1CBM3"/>
<dbReference type="eggNOG" id="ENOG502TAKH">
    <property type="taxonomic scope" value="Eukaryota"/>
</dbReference>
<feature type="region of interest" description="Disordered" evidence="1">
    <location>
        <begin position="723"/>
        <end position="768"/>
    </location>
</feature>
<dbReference type="GeneID" id="93617529"/>
<feature type="region of interest" description="Disordered" evidence="1">
    <location>
        <begin position="579"/>
        <end position="599"/>
    </location>
</feature>
<dbReference type="STRING" id="246409.I1CBM3"/>
<sequence length="1129" mass="127638">MSDDDYTEPSDNDSYDSDCSDSHDSNCSDSDLQESDNDHNSILPKDRLSESNSQTVTTIQQEISEPVFEIDYEDHDRYTELYNEWLAKNDSNSNLKKTVMESKERTAKNENIKNKFGSSMDQNTILSLKEKKEEQTDSSLSSNTTWNRSHAFSKQSLKTENVSFSSIKPFKEKSCRCNSNEESLPYENKKAPQKNLFDQHKHSTNASQSLDKPYNSTWFRKKDYSGNKNQHGNRSSSLYYSNNKVAITHINTENAWSTVTPDKLWEHDKVTILTAVYPSTSESSEKAILDSDDNIKNDCVIKGSNAAKEDELRNKGSDMNNKTASDNIAMVNLCDDKPVDVIPEQLTIDDTSFVSQKTSETENTDKCSTLNLNSVLSVTNSLNSQDTHGSESINQKQNTELKNDVCTSQQSTNNNKNINFENDYKISLKPEPSSNAWNEFALKELLANNSLSRASIITGDKRIPIKKDFNYTDHDKLSNESSKTATSSSPNANTTPKRRYIRRNQSSRLAWETVDDKKLKTLKDSQSNVNDWTAISRQNTSKQVNGSLKTASTILWNNSNIQPETNPCKLNCYISSHTHTRKSCKNNPSRTSVKASDRNDDFNDHKNILSMGDCNVNKEEYNTIVDNKANIEHTHRKQNVLEDCQKENIESDFTKHTAMNDQISSYEMTEANCLSHEYSSWPIIENRKNSNNNLTTSIESEPTSSNYTSWTINKYDSNHSWTNAYENQSNRNTQSRSSVSPTASQRSDNDTGIYKTKSPIRNNGWSDKIATKHGDGVAIRISTCSNIKHQSNNKSSLLDASDMNGMPYQENSTQQKSKSGSHRKSLSIKSYHYNSNDAHNYYANKDANDSWDKPSLGKITPHHENVSTYDSNSNHPNQLHTANSWTQFTESFKNNELVDDTNVIYQDKKSKVNTTKKVMQAAEEPSSDLTITATHVHDDLDMRITLDDENDPNWLESQTIFGIPPPAKTYTTKINDKTTPNGQICETEGSQRFVNSTDNNQPQSLYNQTQFAPILYTQATQINNGNLNVAYVPIVSYSPNGTPVYTMTYPVYQPASNSITGSKGTNEADPNNSYYCRPVPVRYEANGMVYYGVNTPMYPPIYYPPELIGNCRDDQMHSREDGWGSTINE</sequence>
<proteinExistence type="predicted"/>
<evidence type="ECO:0000313" key="2">
    <source>
        <dbReference type="EMBL" id="EIE85853.1"/>
    </source>
</evidence>
<dbReference type="OMA" id="ECASNDS"/>
<feature type="compositionally biased region" description="Low complexity" evidence="1">
    <location>
        <begin position="727"/>
        <end position="740"/>
    </location>
</feature>
<dbReference type="EMBL" id="CH476739">
    <property type="protein sequence ID" value="EIE85853.1"/>
    <property type="molecule type" value="Genomic_DNA"/>
</dbReference>
<feature type="region of interest" description="Disordered" evidence="1">
    <location>
        <begin position="789"/>
        <end position="825"/>
    </location>
</feature>
<evidence type="ECO:0008006" key="4">
    <source>
        <dbReference type="Google" id="ProtNLM"/>
    </source>
</evidence>
<name>I1CBM3_RHIO9</name>
<reference evidence="2 3" key="1">
    <citation type="journal article" date="2009" name="PLoS Genet.">
        <title>Genomic analysis of the basal lineage fungus Rhizopus oryzae reveals a whole-genome duplication.</title>
        <authorList>
            <person name="Ma L.-J."/>
            <person name="Ibrahim A.S."/>
            <person name="Skory C."/>
            <person name="Grabherr M.G."/>
            <person name="Burger G."/>
            <person name="Butler M."/>
            <person name="Elias M."/>
            <person name="Idnurm A."/>
            <person name="Lang B.F."/>
            <person name="Sone T."/>
            <person name="Abe A."/>
            <person name="Calvo S.E."/>
            <person name="Corrochano L.M."/>
            <person name="Engels R."/>
            <person name="Fu J."/>
            <person name="Hansberg W."/>
            <person name="Kim J.-M."/>
            <person name="Kodira C.D."/>
            <person name="Koehrsen M.J."/>
            <person name="Liu B."/>
            <person name="Miranda-Saavedra D."/>
            <person name="O'Leary S."/>
            <person name="Ortiz-Castellanos L."/>
            <person name="Poulter R."/>
            <person name="Rodriguez-Romero J."/>
            <person name="Ruiz-Herrera J."/>
            <person name="Shen Y.-Q."/>
            <person name="Zeng Q."/>
            <person name="Galagan J."/>
            <person name="Birren B.W."/>
            <person name="Cuomo C.A."/>
            <person name="Wickes B.L."/>
        </authorList>
    </citation>
    <scope>NUCLEOTIDE SEQUENCE [LARGE SCALE GENOMIC DNA]</scope>
    <source>
        <strain evidence="3">RA 99-880 / ATCC MYA-4621 / FGSC 9543 / NRRL 43880</strain>
    </source>
</reference>
<dbReference type="OrthoDB" id="3361414at2759"/>
<evidence type="ECO:0000256" key="1">
    <source>
        <dbReference type="SAM" id="MobiDB-lite"/>
    </source>
</evidence>
<dbReference type="VEuPathDB" id="FungiDB:RO3G_10563"/>
<feature type="compositionally biased region" description="Polar residues" evidence="1">
    <location>
        <begin position="585"/>
        <end position="594"/>
    </location>
</feature>
<dbReference type="InParanoid" id="I1CBM3"/>
<accession>I1CBM3</accession>
<keyword evidence="3" id="KW-1185">Reference proteome</keyword>
<gene>
    <name evidence="2" type="ORF">RO3G_10563</name>
</gene>
<feature type="compositionally biased region" description="Basic and acidic residues" evidence="1">
    <location>
        <begin position="36"/>
        <end position="49"/>
    </location>
</feature>
<feature type="region of interest" description="Disordered" evidence="1">
    <location>
        <begin position="472"/>
        <end position="506"/>
    </location>
</feature>
<protein>
    <recommendedName>
        <fullName evidence="4">Btz domain-containing protein</fullName>
    </recommendedName>
</protein>
<dbReference type="RefSeq" id="XP_067521249.1">
    <property type="nucleotide sequence ID" value="XM_067665148.1"/>
</dbReference>
<feature type="compositionally biased region" description="Polar residues" evidence="1">
    <location>
        <begin position="809"/>
        <end position="818"/>
    </location>
</feature>
<feature type="region of interest" description="Disordered" evidence="1">
    <location>
        <begin position="1"/>
        <end position="63"/>
    </location>
</feature>
<evidence type="ECO:0000313" key="3">
    <source>
        <dbReference type="Proteomes" id="UP000009138"/>
    </source>
</evidence>
<feature type="compositionally biased region" description="Low complexity" evidence="1">
    <location>
        <begin position="481"/>
        <end position="495"/>
    </location>
</feature>
<organism evidence="2 3">
    <name type="scientific">Rhizopus delemar (strain RA 99-880 / ATCC MYA-4621 / FGSC 9543 / NRRL 43880)</name>
    <name type="common">Mucormycosis agent</name>
    <name type="synonym">Rhizopus arrhizus var. delemar</name>
    <dbReference type="NCBI Taxonomy" id="246409"/>
    <lineage>
        <taxon>Eukaryota</taxon>
        <taxon>Fungi</taxon>
        <taxon>Fungi incertae sedis</taxon>
        <taxon>Mucoromycota</taxon>
        <taxon>Mucoromycotina</taxon>
        <taxon>Mucoromycetes</taxon>
        <taxon>Mucorales</taxon>
        <taxon>Mucorineae</taxon>
        <taxon>Rhizopodaceae</taxon>
        <taxon>Rhizopus</taxon>
    </lineage>
</organism>